<protein>
    <submittedName>
        <fullName evidence="1">Uncharacterized protein</fullName>
    </submittedName>
</protein>
<comment type="caution">
    <text evidence="1">The sequence shown here is derived from an EMBL/GenBank/DDBJ whole genome shotgun (WGS) entry which is preliminary data.</text>
</comment>
<proteinExistence type="predicted"/>
<organism evidence="1 2">
    <name type="scientific">Sphingobacterium siyangense</name>
    <dbReference type="NCBI Taxonomy" id="459529"/>
    <lineage>
        <taxon>Bacteria</taxon>
        <taxon>Pseudomonadati</taxon>
        <taxon>Bacteroidota</taxon>
        <taxon>Sphingobacteriia</taxon>
        <taxon>Sphingobacteriales</taxon>
        <taxon>Sphingobacteriaceae</taxon>
        <taxon>Sphingobacterium</taxon>
    </lineage>
</organism>
<evidence type="ECO:0000313" key="1">
    <source>
        <dbReference type="EMBL" id="TWI22898.1"/>
    </source>
</evidence>
<dbReference type="AlphaFoldDB" id="A0A562MSW4"/>
<evidence type="ECO:0000313" key="2">
    <source>
        <dbReference type="Proteomes" id="UP000315908"/>
    </source>
</evidence>
<gene>
    <name evidence="1" type="ORF">IQ31_01099</name>
</gene>
<name>A0A562MSW4_9SPHI</name>
<dbReference type="Proteomes" id="UP000315908">
    <property type="component" value="Unassembled WGS sequence"/>
</dbReference>
<reference evidence="1 2" key="1">
    <citation type="journal article" date="2015" name="Stand. Genomic Sci.">
        <title>Genomic Encyclopedia of Bacterial and Archaeal Type Strains, Phase III: the genomes of soil and plant-associated and newly described type strains.</title>
        <authorList>
            <person name="Whitman W.B."/>
            <person name="Woyke T."/>
            <person name="Klenk H.P."/>
            <person name="Zhou Y."/>
            <person name="Lilburn T.G."/>
            <person name="Beck B.J."/>
            <person name="De Vos P."/>
            <person name="Vandamme P."/>
            <person name="Eisen J.A."/>
            <person name="Garrity G."/>
            <person name="Hugenholtz P."/>
            <person name="Kyrpides N.C."/>
        </authorList>
    </citation>
    <scope>NUCLEOTIDE SEQUENCE [LARGE SCALE GENOMIC DNA]</scope>
    <source>
        <strain evidence="1 2">CGMCC 1.6855</strain>
    </source>
</reference>
<dbReference type="EMBL" id="VLKR01000004">
    <property type="protein sequence ID" value="TWI22898.1"/>
    <property type="molecule type" value="Genomic_DNA"/>
</dbReference>
<accession>A0A562MSW4</accession>
<sequence length="41" mass="4598">MSFKSAENKVLLAKMPNGDPMEMEGVRVINSDLLILIKDFC</sequence>